<proteinExistence type="predicted"/>
<sequence>MLWFFDLTIAQQKQSLKKTLCEDLGKILYFHIWCSSTGQLVILQKLKHHI</sequence>
<comment type="caution">
    <text evidence="1">The sequence shown here is derived from an EMBL/GenBank/DDBJ whole genome shotgun (WGS) entry which is preliminary data.</text>
</comment>
<evidence type="ECO:0000313" key="2">
    <source>
        <dbReference type="Proteomes" id="UP000018348"/>
    </source>
</evidence>
<reference evidence="1 2" key="1">
    <citation type="submission" date="2013-01" db="EMBL/GenBank/DDBJ databases">
        <authorList>
            <person name="Bench S."/>
        </authorList>
    </citation>
    <scope>NUCLEOTIDE SEQUENCE [LARGE SCALE GENOMIC DNA]</scope>
    <source>
        <strain evidence="1 2">WH 8502</strain>
    </source>
</reference>
<dbReference type="Proteomes" id="UP000018348">
    <property type="component" value="Unassembled WGS sequence"/>
</dbReference>
<gene>
    <name evidence="1" type="ORF">CWATWH8502_225</name>
</gene>
<name>T2IDN4_CROWT</name>
<organism evidence="1 2">
    <name type="scientific">Crocosphaera watsonii WH 8502</name>
    <dbReference type="NCBI Taxonomy" id="423474"/>
    <lineage>
        <taxon>Bacteria</taxon>
        <taxon>Bacillati</taxon>
        <taxon>Cyanobacteriota</taxon>
        <taxon>Cyanophyceae</taxon>
        <taxon>Oscillatoriophycideae</taxon>
        <taxon>Chroococcales</taxon>
        <taxon>Aphanothecaceae</taxon>
        <taxon>Crocosphaera</taxon>
    </lineage>
</organism>
<accession>T2IDN4</accession>
<protein>
    <submittedName>
        <fullName evidence="1">Uncharacterized protein</fullName>
    </submittedName>
</protein>
<reference evidence="1 2" key="2">
    <citation type="submission" date="2013-09" db="EMBL/GenBank/DDBJ databases">
        <title>Whole genome comparison of six Crocosphaera watsonii strains with differing phenotypes.</title>
        <authorList>
            <person name="Bench S.R."/>
            <person name="Heller P."/>
            <person name="Frank I."/>
            <person name="Arciniega M."/>
            <person name="Shilova I.N."/>
            <person name="Zehr J.P."/>
        </authorList>
    </citation>
    <scope>NUCLEOTIDE SEQUENCE [LARGE SCALE GENOMIC DNA]</scope>
    <source>
        <strain evidence="1 2">WH 8502</strain>
    </source>
</reference>
<dbReference type="AlphaFoldDB" id="T2IDN4"/>
<evidence type="ECO:0000313" key="1">
    <source>
        <dbReference type="EMBL" id="CCQ50917.1"/>
    </source>
</evidence>
<dbReference type="EMBL" id="CAQK01000375">
    <property type="protein sequence ID" value="CCQ50917.1"/>
    <property type="molecule type" value="Genomic_DNA"/>
</dbReference>